<evidence type="ECO:0000256" key="3">
    <source>
        <dbReference type="ARBA" id="ARBA00022833"/>
    </source>
</evidence>
<dbReference type="CDD" id="cd08279">
    <property type="entry name" value="Zn_ADH_class_III"/>
    <property type="match status" value="1"/>
</dbReference>
<evidence type="ECO:0000256" key="2">
    <source>
        <dbReference type="ARBA" id="ARBA00022723"/>
    </source>
</evidence>
<reference evidence="6 7" key="1">
    <citation type="journal article" date="2019" name="Int. J. Syst. Evol. Microbiol.">
        <title>The Global Catalogue of Microorganisms (GCM) 10K type strain sequencing project: providing services to taxonomists for standard genome sequencing and annotation.</title>
        <authorList>
            <consortium name="The Broad Institute Genomics Platform"/>
            <consortium name="The Broad Institute Genome Sequencing Center for Infectious Disease"/>
            <person name="Wu L."/>
            <person name="Ma J."/>
        </authorList>
    </citation>
    <scope>NUCLEOTIDE SEQUENCE [LARGE SCALE GENOMIC DNA]</scope>
    <source>
        <strain evidence="6 7">JCM 14942</strain>
    </source>
</reference>
<keyword evidence="7" id="KW-1185">Reference proteome</keyword>
<dbReference type="PANTHER" id="PTHR43880">
    <property type="entry name" value="ALCOHOL DEHYDROGENASE"/>
    <property type="match status" value="1"/>
</dbReference>
<evidence type="ECO:0000256" key="1">
    <source>
        <dbReference type="ARBA" id="ARBA00008072"/>
    </source>
</evidence>
<dbReference type="Proteomes" id="UP001500842">
    <property type="component" value="Unassembled WGS sequence"/>
</dbReference>
<dbReference type="EMBL" id="BAAAOR010000029">
    <property type="protein sequence ID" value="GAA1532490.1"/>
    <property type="molecule type" value="Genomic_DNA"/>
</dbReference>
<dbReference type="InterPro" id="IPR036291">
    <property type="entry name" value="NAD(P)-bd_dom_sf"/>
</dbReference>
<comment type="caution">
    <text evidence="6">The sequence shown here is derived from an EMBL/GenBank/DDBJ whole genome shotgun (WGS) entry which is preliminary data.</text>
</comment>
<accession>A0ABN2B5R0</accession>
<dbReference type="NCBIfam" id="TIGR03989">
    <property type="entry name" value="Rxyl_3153"/>
    <property type="match status" value="1"/>
</dbReference>
<dbReference type="Gene3D" id="3.40.50.720">
    <property type="entry name" value="NAD(P)-binding Rossmann-like Domain"/>
    <property type="match status" value="1"/>
</dbReference>
<comment type="similarity">
    <text evidence="1">Belongs to the zinc-containing alcohol dehydrogenase family.</text>
</comment>
<evidence type="ECO:0000313" key="6">
    <source>
        <dbReference type="EMBL" id="GAA1532490.1"/>
    </source>
</evidence>
<dbReference type="Gene3D" id="3.90.180.10">
    <property type="entry name" value="Medium-chain alcohol dehydrogenases, catalytic domain"/>
    <property type="match status" value="1"/>
</dbReference>
<evidence type="ECO:0000256" key="4">
    <source>
        <dbReference type="ARBA" id="ARBA00023027"/>
    </source>
</evidence>
<dbReference type="InterPro" id="IPR020843">
    <property type="entry name" value="ER"/>
</dbReference>
<dbReference type="RefSeq" id="WP_141004237.1">
    <property type="nucleotide sequence ID" value="NZ_BAAAOR010000029.1"/>
</dbReference>
<sequence>MKVRGAVLRSAPSEFEVVELDLDGPRQGEITVKMAASGLCHSDYSIASGVHHVQHLPMVMGHEGAGVVAEVGPHTPGWAVGDHVVLSALPSCGRCRMCSRGRGNLCDLNASLLYGSRFDDPASYRMRLDGHDVGQWCGISTFSEYTTVGTSSAVRIDPSIPLDKACLVGCGVNTGWGSTANFGEVGPGDTVIVMGIGGIGAFALQGARHRGATHVIAVDPVDFKRQMAPRFGATHVAATIQEADDIARSLTRGQGADVACITVGLLEPEHIQQAYAAVGKGGTVVVTALGDTQHVGMPVPVYEMTVFQKRIQGSMFGGVSPMWDITKMLDMYAGGQLELDQVVTSTYKLDDLNLGYRDMLEGRNIRGVVLFD</sequence>
<keyword evidence="3" id="KW-0862">Zinc</keyword>
<dbReference type="SUPFAM" id="SSF50129">
    <property type="entry name" value="GroES-like"/>
    <property type="match status" value="2"/>
</dbReference>
<dbReference type="InterPro" id="IPR013154">
    <property type="entry name" value="ADH-like_N"/>
</dbReference>
<dbReference type="SUPFAM" id="SSF51735">
    <property type="entry name" value="NAD(P)-binding Rossmann-fold domains"/>
    <property type="match status" value="1"/>
</dbReference>
<keyword evidence="2" id="KW-0479">Metal-binding</keyword>
<evidence type="ECO:0000259" key="5">
    <source>
        <dbReference type="SMART" id="SM00829"/>
    </source>
</evidence>
<name>A0ABN2B5R0_9ACTN</name>
<dbReference type="Pfam" id="PF00107">
    <property type="entry name" value="ADH_zinc_N"/>
    <property type="match status" value="1"/>
</dbReference>
<feature type="domain" description="Enoyl reductase (ER)" evidence="5">
    <location>
        <begin position="10"/>
        <end position="370"/>
    </location>
</feature>
<dbReference type="InterPro" id="IPR013149">
    <property type="entry name" value="ADH-like_C"/>
</dbReference>
<dbReference type="InterPro" id="IPR011032">
    <property type="entry name" value="GroES-like_sf"/>
</dbReference>
<protein>
    <submittedName>
        <fullName evidence="6">NDMA-dependent alcohol dehydrogenase</fullName>
    </submittedName>
</protein>
<evidence type="ECO:0000313" key="7">
    <source>
        <dbReference type="Proteomes" id="UP001500842"/>
    </source>
</evidence>
<keyword evidence="4" id="KW-0520">NAD</keyword>
<gene>
    <name evidence="6" type="ORF">GCM10009788_39510</name>
</gene>
<dbReference type="SMART" id="SM00829">
    <property type="entry name" value="PKS_ER"/>
    <property type="match status" value="1"/>
</dbReference>
<dbReference type="PANTHER" id="PTHR43880:SF12">
    <property type="entry name" value="ALCOHOL DEHYDROGENASE CLASS-3"/>
    <property type="match status" value="1"/>
</dbReference>
<organism evidence="6 7">
    <name type="scientific">Nocardioides humi</name>
    <dbReference type="NCBI Taxonomy" id="449461"/>
    <lineage>
        <taxon>Bacteria</taxon>
        <taxon>Bacillati</taxon>
        <taxon>Actinomycetota</taxon>
        <taxon>Actinomycetes</taxon>
        <taxon>Propionibacteriales</taxon>
        <taxon>Nocardioidaceae</taxon>
        <taxon>Nocardioides</taxon>
    </lineage>
</organism>
<proteinExistence type="inferred from homology"/>
<dbReference type="InterPro" id="IPR023921">
    <property type="entry name" value="ADH_Zn_actinomycetes"/>
</dbReference>
<dbReference type="Pfam" id="PF08240">
    <property type="entry name" value="ADH_N"/>
    <property type="match status" value="1"/>
</dbReference>